<dbReference type="PROSITE" id="PS00178">
    <property type="entry name" value="AA_TRNA_LIGASE_I"/>
    <property type="match status" value="1"/>
</dbReference>
<dbReference type="Pfam" id="PF00133">
    <property type="entry name" value="tRNA-synt_1"/>
    <property type="match status" value="1"/>
</dbReference>
<gene>
    <name evidence="8 12" type="primary">leuS</name>
    <name evidence="12" type="ordered locus">TGAM_1832</name>
</gene>
<dbReference type="AlphaFoldDB" id="C5A1R5"/>
<dbReference type="Gene3D" id="3.90.740.10">
    <property type="entry name" value="Valyl/Leucyl/Isoleucyl-tRNA synthetase, editing domain"/>
    <property type="match status" value="1"/>
</dbReference>
<accession>C5A1R5</accession>
<dbReference type="HAMAP" id="MF_00049_A">
    <property type="entry name" value="Leu_tRNA_synth_A"/>
    <property type="match status" value="1"/>
</dbReference>
<feature type="domain" description="Aminoacyl-tRNA synthetase class Ia" evidence="10">
    <location>
        <begin position="13"/>
        <end position="690"/>
    </location>
</feature>
<dbReference type="GO" id="GO:0006429">
    <property type="term" value="P:leucyl-tRNA aminoacylation"/>
    <property type="evidence" value="ECO:0007669"/>
    <property type="project" value="UniProtKB-UniRule"/>
</dbReference>
<dbReference type="PANTHER" id="PTHR45794:SF1">
    <property type="entry name" value="LEUCINE--TRNA LIGASE, CYTOPLASMIC"/>
    <property type="match status" value="1"/>
</dbReference>
<keyword evidence="5 8" id="KW-0067">ATP-binding</keyword>
<dbReference type="CDD" id="cd07959">
    <property type="entry name" value="Anticodon_Ia_Leu_AEc"/>
    <property type="match status" value="1"/>
</dbReference>
<dbReference type="CDD" id="cd00812">
    <property type="entry name" value="LeuRS_core"/>
    <property type="match status" value="1"/>
</dbReference>
<comment type="catalytic activity">
    <reaction evidence="8">
        <text>tRNA(Leu) + L-leucine + ATP = L-leucyl-tRNA(Leu) + AMP + diphosphate</text>
        <dbReference type="Rhea" id="RHEA:11688"/>
        <dbReference type="Rhea" id="RHEA-COMP:9613"/>
        <dbReference type="Rhea" id="RHEA-COMP:9622"/>
        <dbReference type="ChEBI" id="CHEBI:30616"/>
        <dbReference type="ChEBI" id="CHEBI:33019"/>
        <dbReference type="ChEBI" id="CHEBI:57427"/>
        <dbReference type="ChEBI" id="CHEBI:78442"/>
        <dbReference type="ChEBI" id="CHEBI:78494"/>
        <dbReference type="ChEBI" id="CHEBI:456215"/>
        <dbReference type="EC" id="6.1.1.4"/>
    </reaction>
</comment>
<dbReference type="InterPro" id="IPR009080">
    <property type="entry name" value="tRNAsynth_Ia_anticodon-bd"/>
</dbReference>
<dbReference type="Proteomes" id="UP000001488">
    <property type="component" value="Chromosome"/>
</dbReference>
<dbReference type="Gene3D" id="1.10.10.720">
    <property type="entry name" value="leucyl-tRNA synthetase"/>
    <property type="match status" value="1"/>
</dbReference>
<feature type="short sequence motif" description="'HIGH' region" evidence="8">
    <location>
        <begin position="44"/>
        <end position="54"/>
    </location>
</feature>
<dbReference type="Gene3D" id="3.30.2320.20">
    <property type="entry name" value="Class I aminoacyl-tRNA synthetases (RS)"/>
    <property type="match status" value="1"/>
</dbReference>
<dbReference type="GO" id="GO:0002161">
    <property type="term" value="F:aminoacyl-tRNA deacylase activity"/>
    <property type="evidence" value="ECO:0007669"/>
    <property type="project" value="InterPro"/>
</dbReference>
<proteinExistence type="inferred from homology"/>
<protein>
    <recommendedName>
        <fullName evidence="8">Leucine--tRNA ligase</fullName>
        <ecNumber evidence="8">6.1.1.4</ecNumber>
    </recommendedName>
    <alternativeName>
        <fullName evidence="8">Leucyl-tRNA synthetase</fullName>
        <shortName evidence="8">LeuRS</shortName>
    </alternativeName>
</protein>
<dbReference type="STRING" id="593117.TGAM_1832"/>
<dbReference type="KEGG" id="tga:TGAM_1832"/>
<evidence type="ECO:0000256" key="3">
    <source>
        <dbReference type="ARBA" id="ARBA00022598"/>
    </source>
</evidence>
<dbReference type="PaxDb" id="593117-TGAM_1832"/>
<dbReference type="SUPFAM" id="SSF47323">
    <property type="entry name" value="Anticodon-binding domain of a subclass of class I aminoacyl-tRNA synthetases"/>
    <property type="match status" value="1"/>
</dbReference>
<keyword evidence="7 8" id="KW-0030">Aminoacyl-tRNA synthetase</keyword>
<evidence type="ECO:0000256" key="1">
    <source>
        <dbReference type="ARBA" id="ARBA00005594"/>
    </source>
</evidence>
<organism evidence="12 13">
    <name type="scientific">Thermococcus gammatolerans (strain DSM 15229 / JCM 11827 / EJ3)</name>
    <dbReference type="NCBI Taxonomy" id="593117"/>
    <lineage>
        <taxon>Archaea</taxon>
        <taxon>Methanobacteriati</taxon>
        <taxon>Methanobacteriota</taxon>
        <taxon>Thermococci</taxon>
        <taxon>Thermococcales</taxon>
        <taxon>Thermococcaceae</taxon>
        <taxon>Thermococcus</taxon>
    </lineage>
</organism>
<dbReference type="InterPro" id="IPR002300">
    <property type="entry name" value="aa-tRNA-synth_Ia"/>
</dbReference>
<keyword evidence="13" id="KW-1185">Reference proteome</keyword>
<dbReference type="InterPro" id="IPR020791">
    <property type="entry name" value="Leu-tRNA-lgase_arc"/>
</dbReference>
<evidence type="ECO:0000256" key="6">
    <source>
        <dbReference type="ARBA" id="ARBA00022917"/>
    </source>
</evidence>
<feature type="short sequence motif" description="'KMSKS' region" evidence="8">
    <location>
        <begin position="651"/>
        <end position="655"/>
    </location>
</feature>
<evidence type="ECO:0000259" key="10">
    <source>
        <dbReference type="Pfam" id="PF00133"/>
    </source>
</evidence>
<reference evidence="12 13" key="1">
    <citation type="journal article" date="2007" name="Genome Biol.">
        <title>Genome analysis and genome-wide proteomics of Thermococcus gammatolerans, the most radioresistant organism known amongst the Archaea.</title>
        <authorList>
            <person name="Zivanovic Y."/>
            <person name="Armengaud J."/>
            <person name="Lagorce A."/>
            <person name="Leplat C."/>
            <person name="Guerin P."/>
            <person name="Dutertre M."/>
            <person name="Anthouard V."/>
            <person name="Forterre P."/>
            <person name="Wincker P."/>
            <person name="Confalonieri F."/>
        </authorList>
    </citation>
    <scope>NUCLEOTIDE SEQUENCE [LARGE SCALE GENOMIC DNA]</scope>
    <source>
        <strain evidence="13">DSM 15229 / JCM 11827 / EJ3</strain>
    </source>
</reference>
<dbReference type="NCBIfam" id="NF008957">
    <property type="entry name" value="PRK12300.1"/>
    <property type="match status" value="1"/>
</dbReference>
<dbReference type="SUPFAM" id="SSF50677">
    <property type="entry name" value="ValRS/IleRS/LeuRS editing domain"/>
    <property type="match status" value="1"/>
</dbReference>
<keyword evidence="4 8" id="KW-0547">Nucleotide-binding</keyword>
<evidence type="ECO:0000256" key="4">
    <source>
        <dbReference type="ARBA" id="ARBA00022741"/>
    </source>
</evidence>
<dbReference type="HOGENOM" id="CLU_004174_0_0_2"/>
<feature type="domain" description="Methionyl/Valyl/Leucyl/Isoleucyl-tRNA synthetase anticodon-binding" evidence="11">
    <location>
        <begin position="727"/>
        <end position="860"/>
    </location>
</feature>
<dbReference type="GO" id="GO:0005524">
    <property type="term" value="F:ATP binding"/>
    <property type="evidence" value="ECO:0007669"/>
    <property type="project" value="UniProtKB-UniRule"/>
</dbReference>
<dbReference type="InterPro" id="IPR004493">
    <property type="entry name" value="Leu-tRNA-synth_Ia_arc/euk"/>
</dbReference>
<evidence type="ECO:0000256" key="7">
    <source>
        <dbReference type="ARBA" id="ARBA00023146"/>
    </source>
</evidence>
<evidence type="ECO:0000256" key="2">
    <source>
        <dbReference type="ARBA" id="ARBA00022490"/>
    </source>
</evidence>
<dbReference type="EMBL" id="CP001398">
    <property type="protein sequence ID" value="ACS34334.1"/>
    <property type="molecule type" value="Genomic_DNA"/>
</dbReference>
<evidence type="ECO:0000313" key="12">
    <source>
        <dbReference type="EMBL" id="ACS34334.1"/>
    </source>
</evidence>
<dbReference type="InterPro" id="IPR014729">
    <property type="entry name" value="Rossmann-like_a/b/a_fold"/>
</dbReference>
<sequence length="968" mass="113894">MDMKVDFKAIEEKWQKRWLEERVFEPDRKAKPKEKKFYITVAFPYLSGHLHVGHARTYTIPDVIARFKRMQGYNVLFPMAWHITGAPIVGIAERIKNRDPKTIHIYRDVYKVPEDILWKFEDPKEIVKYFMKAAKETFIRAGFSVDWTREFHTTSLFPPFSKFVEWQFWTLKDMGLVVKGAHRVRWDPVVGTPLGDHDIMEGEDVQILEYVIIKFILEENGEKIYLPAATLRPETVYGVTNMWLNPNATYVKAKVKRGNREETWIISKEAAYKLSFQDREIEVIEEFKGEKLIGKYVKNPVTGDEVIILPAEFVDPDNATGVVMSVPAHAPFDHIALEDLKKETELLLKFDIDPRVLEDITYISLIELEGYGEFPAVEEAERLGVKSQRDREKLEEATKNIYKAEYHKGIFKVEPYKGKPVQEVKELIAKELQEKGIAEIMYEFAEKPVISRFGNQAVIKIIHDQWFIDYGNPEWKEKAREALARMTIYPESRRAQFEAVIDWLDKKACARKVGLGTPLPWDPEWVIESLSDSTIYMAYYTISRHINKLREEGRLDPEKLTREFFDYIFREDFSEEKEKELAEKTGIPAEIIHEMKEEFEYWYPLDWRCSAKDLIPNHLTFFIFNHVAIFRREHWPKGIAVNGFGTLEGQKMSKSKGNVLNFIDAIEENGADVVRLYIMGLAEHDSDFDWRRKEVGKLRRQVERFYELISEFSSYEAKEGVELKAIDRWMLHRLNKAIEGTTKALEEFRTRTAVQWAFYTVLNDLRWYMRRTEGRNDEAKRFVLRKLADVWVRLMAPFTPHISEELWEKLGGESFVSLAKWPEPVPEWWDETVEAEEEFVKAFIEDVKEIIRVAKIEKAERVYVYTAPEWKWKVVEVVAEKRDFKSAMAELMKDPEMREHGKEISKLIQRLIKERAFEVKRIDEEKALREAKDFIEKELGVELIINPEEDKGGKKRQAMPLKPAVFVE</sequence>
<comment type="similarity">
    <text evidence="1 8 9">Belongs to the class-I aminoacyl-tRNA synthetase family.</text>
</comment>
<dbReference type="InterPro" id="IPR001412">
    <property type="entry name" value="aa-tRNA-synth_I_CS"/>
</dbReference>
<evidence type="ECO:0000259" key="11">
    <source>
        <dbReference type="Pfam" id="PF08264"/>
    </source>
</evidence>
<dbReference type="Gene3D" id="1.10.730.10">
    <property type="entry name" value="Isoleucyl-tRNA Synthetase, Domain 1"/>
    <property type="match status" value="1"/>
</dbReference>
<dbReference type="Gene3D" id="3.40.50.620">
    <property type="entry name" value="HUPs"/>
    <property type="match status" value="1"/>
</dbReference>
<dbReference type="InterPro" id="IPR009008">
    <property type="entry name" value="Val/Leu/Ile-tRNA-synth_edit"/>
</dbReference>
<dbReference type="EC" id="6.1.1.4" evidence="8"/>
<evidence type="ECO:0000256" key="5">
    <source>
        <dbReference type="ARBA" id="ARBA00022840"/>
    </source>
</evidence>
<dbReference type="eggNOG" id="arCOG00809">
    <property type="taxonomic scope" value="Archaea"/>
</dbReference>
<evidence type="ECO:0000256" key="8">
    <source>
        <dbReference type="HAMAP-Rule" id="MF_00049"/>
    </source>
</evidence>
<evidence type="ECO:0000313" key="13">
    <source>
        <dbReference type="Proteomes" id="UP000001488"/>
    </source>
</evidence>
<dbReference type="FunFam" id="3.90.740.10:FF:000024">
    <property type="entry name" value="Leucine--tRNA ligase"/>
    <property type="match status" value="1"/>
</dbReference>
<evidence type="ECO:0000256" key="9">
    <source>
        <dbReference type="RuleBase" id="RU363035"/>
    </source>
</evidence>
<comment type="subcellular location">
    <subcellularLocation>
        <location evidence="8">Cytoplasm</location>
    </subcellularLocation>
</comment>
<keyword evidence="2 8" id="KW-0963">Cytoplasm</keyword>
<dbReference type="GO" id="GO:0004823">
    <property type="term" value="F:leucine-tRNA ligase activity"/>
    <property type="evidence" value="ECO:0007669"/>
    <property type="project" value="UniProtKB-UniRule"/>
</dbReference>
<dbReference type="GO" id="GO:0005737">
    <property type="term" value="C:cytoplasm"/>
    <property type="evidence" value="ECO:0007669"/>
    <property type="project" value="UniProtKB-SubCell"/>
</dbReference>
<dbReference type="PATRIC" id="fig|593117.10.peg.1840"/>
<keyword evidence="3 8" id="KW-0436">Ligase</keyword>
<dbReference type="Pfam" id="PF08264">
    <property type="entry name" value="Anticodon_1"/>
    <property type="match status" value="1"/>
</dbReference>
<dbReference type="InterPro" id="IPR013155">
    <property type="entry name" value="M/V/L/I-tRNA-synth_anticd-bd"/>
</dbReference>
<dbReference type="SUPFAM" id="SSF52374">
    <property type="entry name" value="Nucleotidylyl transferase"/>
    <property type="match status" value="1"/>
</dbReference>
<feature type="binding site" evidence="8">
    <location>
        <position position="654"/>
    </location>
    <ligand>
        <name>ATP</name>
        <dbReference type="ChEBI" id="CHEBI:30616"/>
    </ligand>
</feature>
<dbReference type="NCBIfam" id="TIGR00395">
    <property type="entry name" value="leuS_arch"/>
    <property type="match status" value="1"/>
</dbReference>
<dbReference type="FunFam" id="1.10.730.10:FF:000051">
    <property type="entry name" value="Leucine--tRNA ligase"/>
    <property type="match status" value="1"/>
</dbReference>
<keyword evidence="6 8" id="KW-0648">Protein biosynthesis</keyword>
<dbReference type="PANTHER" id="PTHR45794">
    <property type="entry name" value="LEUCYL-TRNA SYNTHETASE"/>
    <property type="match status" value="1"/>
</dbReference>
<name>C5A1R5_THEGJ</name>